<keyword evidence="3" id="KW-1185">Reference proteome</keyword>
<dbReference type="RefSeq" id="WP_258822442.1">
    <property type="nucleotide sequence ID" value="NZ_JANUHB010000002.1"/>
</dbReference>
<dbReference type="EMBL" id="JANUHB010000002">
    <property type="protein sequence ID" value="MCS0808678.1"/>
    <property type="molecule type" value="Genomic_DNA"/>
</dbReference>
<protein>
    <submittedName>
        <fullName evidence="2">Uncharacterized protein</fullName>
    </submittedName>
</protein>
<keyword evidence="1" id="KW-1133">Transmembrane helix</keyword>
<feature type="transmembrane region" description="Helical" evidence="1">
    <location>
        <begin position="29"/>
        <end position="48"/>
    </location>
</feature>
<dbReference type="Proteomes" id="UP001206126">
    <property type="component" value="Unassembled WGS sequence"/>
</dbReference>
<reference evidence="2 3" key="1">
    <citation type="submission" date="2022-08" db="EMBL/GenBank/DDBJ databases">
        <title>Reclassification of Massilia species as members of the genera Telluria, Duganella, Pseudoduganella, Mokoshia gen. nov. and Zemynaea gen. nov. using orthogonal and non-orthogonal genome-based approaches.</title>
        <authorList>
            <person name="Bowman J.P."/>
        </authorList>
    </citation>
    <scope>NUCLEOTIDE SEQUENCE [LARGE SCALE GENOMIC DNA]</scope>
    <source>
        <strain evidence="2 3">JCM 31605</strain>
    </source>
</reference>
<gene>
    <name evidence="2" type="ORF">NX774_12180</name>
</gene>
<evidence type="ECO:0000256" key="1">
    <source>
        <dbReference type="SAM" id="Phobius"/>
    </source>
</evidence>
<evidence type="ECO:0000313" key="2">
    <source>
        <dbReference type="EMBL" id="MCS0808678.1"/>
    </source>
</evidence>
<comment type="caution">
    <text evidence="2">The sequence shown here is derived from an EMBL/GenBank/DDBJ whole genome shotgun (WGS) entry which is preliminary data.</text>
</comment>
<sequence length="52" mass="5172">MKELFAHLPDILMLAGAAAISFGAGMVSMPAGWIVGGAFALAGGVILARGDK</sequence>
<keyword evidence="1" id="KW-0812">Transmembrane</keyword>
<evidence type="ECO:0000313" key="3">
    <source>
        <dbReference type="Proteomes" id="UP001206126"/>
    </source>
</evidence>
<name>A0ABT2DBH6_9BURK</name>
<organism evidence="2 3">
    <name type="scientific">Massilia agilis</name>
    <dbReference type="NCBI Taxonomy" id="1811226"/>
    <lineage>
        <taxon>Bacteria</taxon>
        <taxon>Pseudomonadati</taxon>
        <taxon>Pseudomonadota</taxon>
        <taxon>Betaproteobacteria</taxon>
        <taxon>Burkholderiales</taxon>
        <taxon>Oxalobacteraceae</taxon>
        <taxon>Telluria group</taxon>
        <taxon>Massilia</taxon>
    </lineage>
</organism>
<keyword evidence="1" id="KW-0472">Membrane</keyword>
<proteinExistence type="predicted"/>
<accession>A0ABT2DBH6</accession>